<dbReference type="PANTHER" id="PTHR21234:SF30">
    <property type="entry name" value="PHOSPHORYLASE SUPERFAMILY PROTEIN"/>
    <property type="match status" value="1"/>
</dbReference>
<dbReference type="PANTHER" id="PTHR21234">
    <property type="entry name" value="PURINE NUCLEOSIDE PHOSPHORYLASE"/>
    <property type="match status" value="1"/>
</dbReference>
<evidence type="ECO:0000313" key="1">
    <source>
        <dbReference type="EMBL" id="KAE9619262.1"/>
    </source>
</evidence>
<sequence length="353" mass="38679">MASKFMRLLLLLVIITISALISSRAFAVSSNKRRKSTNIINEINDNGPYIGLITVYPPEENAFFANGAFKSHPTHPFVDLAGRRFRVGKVHKKKVIYVRCGVGMVNAAAATQQILDIFDITGIVHFGIAGNANGSMSIGDVTIPKQFVDTGLWDWLKPNGTDPSDFAHLDIGNYNDPKGDGNNLLGRIGYSTQYFYSETGEPNTPQRVVLLNTTHQWLKLAQNLEGIKLDHCVNSSFCLSQQPKVVIGLRGSTANAFVDNAAYRDFLFKTFQVTSLDMESSAILMTSLSNSSPVIVIRGLSDLAGAQDGKNPIQIFGPLAATNTAKVVIEFLKILPTKHIHAFNHLISQRVVF</sequence>
<dbReference type="InterPro" id="IPR000845">
    <property type="entry name" value="Nucleoside_phosphorylase_d"/>
</dbReference>
<name>A0A6A4R0X3_LUPAL</name>
<dbReference type="CDD" id="cd09008">
    <property type="entry name" value="MTAN"/>
    <property type="match status" value="1"/>
</dbReference>
<keyword evidence="2" id="KW-1185">Reference proteome</keyword>
<proteinExistence type="predicted"/>
<accession>A0A6A4R0X3</accession>
<protein>
    <submittedName>
        <fullName evidence="1">Putative hydrolase</fullName>
    </submittedName>
</protein>
<evidence type="ECO:0000313" key="2">
    <source>
        <dbReference type="Proteomes" id="UP000447434"/>
    </source>
</evidence>
<dbReference type="OrthoDB" id="1916878at2759"/>
<dbReference type="InterPro" id="IPR035994">
    <property type="entry name" value="Nucleoside_phosphorylase_sf"/>
</dbReference>
<dbReference type="SUPFAM" id="SSF53167">
    <property type="entry name" value="Purine and uridine phosphorylases"/>
    <property type="match status" value="1"/>
</dbReference>
<reference evidence="2" key="1">
    <citation type="journal article" date="2020" name="Nat. Commun.">
        <title>Genome sequence of the cluster root forming white lupin.</title>
        <authorList>
            <person name="Hufnagel B."/>
            <person name="Marques A."/>
            <person name="Soriano A."/>
            <person name="Marques L."/>
            <person name="Divol F."/>
            <person name="Doumas P."/>
            <person name="Sallet E."/>
            <person name="Mancinotti D."/>
            <person name="Carrere S."/>
            <person name="Marande W."/>
            <person name="Arribat S."/>
            <person name="Keller J."/>
            <person name="Huneau C."/>
            <person name="Blein T."/>
            <person name="Aime D."/>
            <person name="Laguerre M."/>
            <person name="Taylor J."/>
            <person name="Schubert V."/>
            <person name="Nelson M."/>
            <person name="Geu-Flores F."/>
            <person name="Crespi M."/>
            <person name="Gallardo-Guerrero K."/>
            <person name="Delaux P.-M."/>
            <person name="Salse J."/>
            <person name="Berges H."/>
            <person name="Guyot R."/>
            <person name="Gouzy J."/>
            <person name="Peret B."/>
        </authorList>
    </citation>
    <scope>NUCLEOTIDE SEQUENCE [LARGE SCALE GENOMIC DNA]</scope>
    <source>
        <strain evidence="2">cv. Amiga</strain>
    </source>
</reference>
<organism evidence="1 2">
    <name type="scientific">Lupinus albus</name>
    <name type="common">White lupine</name>
    <name type="synonym">Lupinus termis</name>
    <dbReference type="NCBI Taxonomy" id="3870"/>
    <lineage>
        <taxon>Eukaryota</taxon>
        <taxon>Viridiplantae</taxon>
        <taxon>Streptophyta</taxon>
        <taxon>Embryophyta</taxon>
        <taxon>Tracheophyta</taxon>
        <taxon>Spermatophyta</taxon>
        <taxon>Magnoliopsida</taxon>
        <taxon>eudicotyledons</taxon>
        <taxon>Gunneridae</taxon>
        <taxon>Pentapetalae</taxon>
        <taxon>rosids</taxon>
        <taxon>fabids</taxon>
        <taxon>Fabales</taxon>
        <taxon>Fabaceae</taxon>
        <taxon>Papilionoideae</taxon>
        <taxon>50 kb inversion clade</taxon>
        <taxon>genistoids sensu lato</taxon>
        <taxon>core genistoids</taxon>
        <taxon>Genisteae</taxon>
        <taxon>Lupinus</taxon>
    </lineage>
</organism>
<gene>
    <name evidence="1" type="ORF">Lalb_Chr02g0151251</name>
</gene>
<dbReference type="Proteomes" id="UP000447434">
    <property type="component" value="Chromosome 2"/>
</dbReference>
<dbReference type="Gene3D" id="3.40.50.1580">
    <property type="entry name" value="Nucleoside phosphorylase domain"/>
    <property type="match status" value="1"/>
</dbReference>
<comment type="caution">
    <text evidence="1">The sequence shown here is derived from an EMBL/GenBank/DDBJ whole genome shotgun (WGS) entry which is preliminary data.</text>
</comment>
<dbReference type="GO" id="GO:0009116">
    <property type="term" value="P:nucleoside metabolic process"/>
    <property type="evidence" value="ECO:0007669"/>
    <property type="project" value="InterPro"/>
</dbReference>
<keyword evidence="1" id="KW-0378">Hydrolase</keyword>
<dbReference type="EMBL" id="WOCE01000002">
    <property type="protein sequence ID" value="KAE9619262.1"/>
    <property type="molecule type" value="Genomic_DNA"/>
</dbReference>
<dbReference type="AlphaFoldDB" id="A0A6A4R0X3"/>
<dbReference type="Pfam" id="PF01048">
    <property type="entry name" value="PNP_UDP_1"/>
    <property type="match status" value="1"/>
</dbReference>
<dbReference type="GO" id="GO:0016787">
    <property type="term" value="F:hydrolase activity"/>
    <property type="evidence" value="ECO:0007669"/>
    <property type="project" value="UniProtKB-KW"/>
</dbReference>